<comment type="caution">
    <text evidence="1">The sequence shown here is derived from an EMBL/GenBank/DDBJ whole genome shotgun (WGS) entry which is preliminary data.</text>
</comment>
<accession>A0ABR2HUJ0</accession>
<name>A0ABR2HUJ0_9EUKA</name>
<dbReference type="EMBL" id="JAPFFF010000023">
    <property type="protein sequence ID" value="KAK8852499.1"/>
    <property type="molecule type" value="Genomic_DNA"/>
</dbReference>
<evidence type="ECO:0000313" key="2">
    <source>
        <dbReference type="Proteomes" id="UP001470230"/>
    </source>
</evidence>
<dbReference type="Proteomes" id="UP001470230">
    <property type="component" value="Unassembled WGS sequence"/>
</dbReference>
<protein>
    <submittedName>
        <fullName evidence="1">Uncharacterized protein</fullName>
    </submittedName>
</protein>
<keyword evidence="2" id="KW-1185">Reference proteome</keyword>
<proteinExistence type="predicted"/>
<evidence type="ECO:0000313" key="1">
    <source>
        <dbReference type="EMBL" id="KAK8852499.1"/>
    </source>
</evidence>
<gene>
    <name evidence="1" type="ORF">M9Y10_017484</name>
</gene>
<organism evidence="1 2">
    <name type="scientific">Tritrichomonas musculus</name>
    <dbReference type="NCBI Taxonomy" id="1915356"/>
    <lineage>
        <taxon>Eukaryota</taxon>
        <taxon>Metamonada</taxon>
        <taxon>Parabasalia</taxon>
        <taxon>Tritrichomonadida</taxon>
        <taxon>Tritrichomonadidae</taxon>
        <taxon>Tritrichomonas</taxon>
    </lineage>
</organism>
<sequence>MGAAKNVLLKLVSKCIFFNLICQSTSFLNWMNRRKRNNPIFVTNSCGHSYVNTEYSERKKPLFRQSLKQYIVETIRNPEKINQLGVFQYGSRVAGNPKILAKELKIKVKSVDRNFRDRGFKKEGRLPLEAIYWYRLLYPGGWHIYRDLEAGARVEDTRKEPKSDNDLINEEDQNSLIEDFDELFNLKTEEFIYLDEDYDDDCLKSEPLEIDSVQFKYPIYNI</sequence>
<reference evidence="1 2" key="1">
    <citation type="submission" date="2024-04" db="EMBL/GenBank/DDBJ databases">
        <title>Tritrichomonas musculus Genome.</title>
        <authorList>
            <person name="Alves-Ferreira E."/>
            <person name="Grigg M."/>
            <person name="Lorenzi H."/>
            <person name="Galac M."/>
        </authorList>
    </citation>
    <scope>NUCLEOTIDE SEQUENCE [LARGE SCALE GENOMIC DNA]</scope>
    <source>
        <strain evidence="1 2">EAF2021</strain>
    </source>
</reference>